<dbReference type="AlphaFoldDB" id="A0A1L9VUA6"/>
<feature type="compositionally biased region" description="Low complexity" evidence="1">
    <location>
        <begin position="129"/>
        <end position="147"/>
    </location>
</feature>
<protein>
    <submittedName>
        <fullName evidence="2">Uncharacterized protein</fullName>
    </submittedName>
</protein>
<gene>
    <name evidence="2" type="ORF">ASPGLDRAFT_23485</name>
</gene>
<reference evidence="3" key="1">
    <citation type="journal article" date="2017" name="Genome Biol.">
        <title>Comparative genomics reveals high biological diversity and specific adaptations in the industrially and medically important fungal genus Aspergillus.</title>
        <authorList>
            <person name="de Vries R.P."/>
            <person name="Riley R."/>
            <person name="Wiebenga A."/>
            <person name="Aguilar-Osorio G."/>
            <person name="Amillis S."/>
            <person name="Uchima C.A."/>
            <person name="Anderluh G."/>
            <person name="Asadollahi M."/>
            <person name="Askin M."/>
            <person name="Barry K."/>
            <person name="Battaglia E."/>
            <person name="Bayram O."/>
            <person name="Benocci T."/>
            <person name="Braus-Stromeyer S.A."/>
            <person name="Caldana C."/>
            <person name="Canovas D."/>
            <person name="Cerqueira G.C."/>
            <person name="Chen F."/>
            <person name="Chen W."/>
            <person name="Choi C."/>
            <person name="Clum A."/>
            <person name="Dos Santos R.A."/>
            <person name="Damasio A.R."/>
            <person name="Diallinas G."/>
            <person name="Emri T."/>
            <person name="Fekete E."/>
            <person name="Flipphi M."/>
            <person name="Freyberg S."/>
            <person name="Gallo A."/>
            <person name="Gournas C."/>
            <person name="Habgood R."/>
            <person name="Hainaut M."/>
            <person name="Harispe M.L."/>
            <person name="Henrissat B."/>
            <person name="Hilden K.S."/>
            <person name="Hope R."/>
            <person name="Hossain A."/>
            <person name="Karabika E."/>
            <person name="Karaffa L."/>
            <person name="Karanyi Z."/>
            <person name="Krasevec N."/>
            <person name="Kuo A."/>
            <person name="Kusch H."/>
            <person name="LaButti K."/>
            <person name="Lagendijk E.L."/>
            <person name="Lapidus A."/>
            <person name="Levasseur A."/>
            <person name="Lindquist E."/>
            <person name="Lipzen A."/>
            <person name="Logrieco A.F."/>
            <person name="MacCabe A."/>
            <person name="Maekelae M.R."/>
            <person name="Malavazi I."/>
            <person name="Melin P."/>
            <person name="Meyer V."/>
            <person name="Mielnichuk N."/>
            <person name="Miskei M."/>
            <person name="Molnar A.P."/>
            <person name="Mule G."/>
            <person name="Ngan C.Y."/>
            <person name="Orejas M."/>
            <person name="Orosz E."/>
            <person name="Ouedraogo J.P."/>
            <person name="Overkamp K.M."/>
            <person name="Park H.-S."/>
            <person name="Perrone G."/>
            <person name="Piumi F."/>
            <person name="Punt P.J."/>
            <person name="Ram A.F."/>
            <person name="Ramon A."/>
            <person name="Rauscher S."/>
            <person name="Record E."/>
            <person name="Riano-Pachon D.M."/>
            <person name="Robert V."/>
            <person name="Roehrig J."/>
            <person name="Ruller R."/>
            <person name="Salamov A."/>
            <person name="Salih N.S."/>
            <person name="Samson R.A."/>
            <person name="Sandor E."/>
            <person name="Sanguinetti M."/>
            <person name="Schuetze T."/>
            <person name="Sepcic K."/>
            <person name="Shelest E."/>
            <person name="Sherlock G."/>
            <person name="Sophianopoulou V."/>
            <person name="Squina F.M."/>
            <person name="Sun H."/>
            <person name="Susca A."/>
            <person name="Todd R.B."/>
            <person name="Tsang A."/>
            <person name="Unkles S.E."/>
            <person name="van de Wiele N."/>
            <person name="van Rossen-Uffink D."/>
            <person name="Oliveira J.V."/>
            <person name="Vesth T.C."/>
            <person name="Visser J."/>
            <person name="Yu J.-H."/>
            <person name="Zhou M."/>
            <person name="Andersen M.R."/>
            <person name="Archer D.B."/>
            <person name="Baker S.E."/>
            <person name="Benoit I."/>
            <person name="Brakhage A.A."/>
            <person name="Braus G.H."/>
            <person name="Fischer R."/>
            <person name="Frisvad J.C."/>
            <person name="Goldman G.H."/>
            <person name="Houbraken J."/>
            <person name="Oakley B."/>
            <person name="Pocsi I."/>
            <person name="Scazzocchio C."/>
            <person name="Seiboth B."/>
            <person name="vanKuyk P.A."/>
            <person name="Wortman J."/>
            <person name="Dyer P.S."/>
            <person name="Grigoriev I.V."/>
        </authorList>
    </citation>
    <scope>NUCLEOTIDE SEQUENCE [LARGE SCALE GENOMIC DNA]</scope>
    <source>
        <strain evidence="3">CBS 516.65</strain>
    </source>
</reference>
<evidence type="ECO:0000256" key="1">
    <source>
        <dbReference type="SAM" id="MobiDB-lite"/>
    </source>
</evidence>
<dbReference type="GeneID" id="34459553"/>
<evidence type="ECO:0000313" key="3">
    <source>
        <dbReference type="Proteomes" id="UP000184300"/>
    </source>
</evidence>
<feature type="region of interest" description="Disordered" evidence="1">
    <location>
        <begin position="129"/>
        <end position="150"/>
    </location>
</feature>
<evidence type="ECO:0000313" key="2">
    <source>
        <dbReference type="EMBL" id="OJJ87484.1"/>
    </source>
</evidence>
<dbReference type="VEuPathDB" id="FungiDB:ASPGLDRAFT_23485"/>
<dbReference type="OrthoDB" id="5215637at2759"/>
<name>A0A1L9VUA6_ASPGL</name>
<dbReference type="Proteomes" id="UP000184300">
    <property type="component" value="Unassembled WGS sequence"/>
</dbReference>
<keyword evidence="3" id="KW-1185">Reference proteome</keyword>
<sequence>MTDRPCYYPDASQAVDHVPCSDNPYTETHCCMRATSACPTVIAWASRLNPLDCCVGAARISSKVTNYDYQAGSNPVSYLESGNASQALYCCGTLTASDNQTRCRDRDPFTIQDAHIQLGYALLSDVQSVPSSSMSPSPSSTDNSGTSHEAAIGAGVGVPLGVIALASLG</sequence>
<accession>A0A1L9VUA6</accession>
<dbReference type="EMBL" id="KV878891">
    <property type="protein sequence ID" value="OJJ87484.1"/>
    <property type="molecule type" value="Genomic_DNA"/>
</dbReference>
<dbReference type="STRING" id="1160497.A0A1L9VUA6"/>
<proteinExistence type="predicted"/>
<organism evidence="2 3">
    <name type="scientific">Aspergillus glaucus CBS 516.65</name>
    <dbReference type="NCBI Taxonomy" id="1160497"/>
    <lineage>
        <taxon>Eukaryota</taxon>
        <taxon>Fungi</taxon>
        <taxon>Dikarya</taxon>
        <taxon>Ascomycota</taxon>
        <taxon>Pezizomycotina</taxon>
        <taxon>Eurotiomycetes</taxon>
        <taxon>Eurotiomycetidae</taxon>
        <taxon>Eurotiales</taxon>
        <taxon>Aspergillaceae</taxon>
        <taxon>Aspergillus</taxon>
        <taxon>Aspergillus subgen. Aspergillus</taxon>
    </lineage>
</organism>
<dbReference type="RefSeq" id="XP_022404173.1">
    <property type="nucleotide sequence ID" value="XM_022543292.1"/>
</dbReference>